<accession>A0A4T0FGK5</accession>
<feature type="transmembrane region" description="Helical" evidence="6">
    <location>
        <begin position="210"/>
        <end position="233"/>
    </location>
</feature>
<reference evidence="8 9" key="1">
    <citation type="submission" date="2019-03" db="EMBL/GenBank/DDBJ databases">
        <title>Sequencing 23 genomes of Wallemia ichthyophaga.</title>
        <authorList>
            <person name="Gostincar C."/>
        </authorList>
    </citation>
    <scope>NUCLEOTIDE SEQUENCE [LARGE SCALE GENOMIC DNA]</scope>
    <source>
        <strain evidence="8 9">EXF-5753</strain>
    </source>
</reference>
<dbReference type="PANTHER" id="PTHR23511:SF5">
    <property type="entry name" value="MAJOR FACILITATOR-TYPE TRANSPORTER HXNZ-RELATED"/>
    <property type="match status" value="1"/>
</dbReference>
<keyword evidence="2" id="KW-0813">Transport</keyword>
<name>A0A4T0FGK5_9BASI</name>
<dbReference type="OrthoDB" id="3936150at2759"/>
<feature type="transmembrane region" description="Helical" evidence="6">
    <location>
        <begin position="156"/>
        <end position="175"/>
    </location>
</feature>
<evidence type="ECO:0000256" key="1">
    <source>
        <dbReference type="ARBA" id="ARBA00004141"/>
    </source>
</evidence>
<proteinExistence type="predicted"/>
<dbReference type="PANTHER" id="PTHR23511">
    <property type="entry name" value="SYNAPTIC VESICLE GLYCOPROTEIN 2"/>
    <property type="match status" value="1"/>
</dbReference>
<dbReference type="InterPro" id="IPR020846">
    <property type="entry name" value="MFS_dom"/>
</dbReference>
<feature type="domain" description="Major facilitator superfamily (MFS) profile" evidence="7">
    <location>
        <begin position="60"/>
        <end position="550"/>
    </location>
</feature>
<evidence type="ECO:0000256" key="3">
    <source>
        <dbReference type="ARBA" id="ARBA00022692"/>
    </source>
</evidence>
<evidence type="ECO:0000256" key="6">
    <source>
        <dbReference type="SAM" id="Phobius"/>
    </source>
</evidence>
<keyword evidence="5 6" id="KW-0472">Membrane</keyword>
<keyword evidence="9" id="KW-1185">Reference proteome</keyword>
<comment type="caution">
    <text evidence="8">The sequence shown here is derived from an EMBL/GenBank/DDBJ whole genome shotgun (WGS) entry which is preliminary data.</text>
</comment>
<feature type="transmembrane region" description="Helical" evidence="6">
    <location>
        <begin position="409"/>
        <end position="427"/>
    </location>
</feature>
<protein>
    <recommendedName>
        <fullName evidence="7">Major facilitator superfamily (MFS) profile domain-containing protein</fullName>
    </recommendedName>
</protein>
<sequence>MQTSSDHSKQSPEKNILYDAKQLSESESSLDNSSAYGLEQSYTVNNALNEIGFGRYQLQLFFVAGLGWLGESFPPLAIPSDFIQLTICGSSEYLLNPRTPLTLLRAIAVSLTWIDYEFQPYKFEMATLALYVGLVIGATFFGLTADIFGRRLSFNLSLFLCGAFGTAIGSANSFVSFSAMAAGVGLGLGGNLPVDGALLLEFLPAKQQWLLTLLSSFWAVGLLISSVAVWGFISQPQWACDEAMAAAGNCNWDTNAGWRYGLFVVGGFTMLMFVMRVIVLPIKESPKFYLSQGKDDKAIAVIEHVAKKNRKECPLSLEKMKAATRHLGLEFEAAPQKFTKRELISRNLSQMNLDHIKPLFATKRLAINTILLMTSWALIGLAYPLYNSFLPTYLNGKTNSDTYHTYRDYTIQAVLGIPGSLIAAALVEVKGRWFGRRGAMAVFSILTGVFIFLFSSTTQPDSVLAFECVVSLTQNAMYGILFAYTPEAFPGPHRATGDALCSSLNRLFGLLAPIIHAFGAKAGSPTPLYVSGALLIFSGLSQFFLPIESKWGVVDTAAYLTIHFAAAGRSAM</sequence>
<evidence type="ECO:0000313" key="9">
    <source>
        <dbReference type="Proteomes" id="UP000310189"/>
    </source>
</evidence>
<evidence type="ECO:0000256" key="5">
    <source>
        <dbReference type="ARBA" id="ARBA00023136"/>
    </source>
</evidence>
<gene>
    <name evidence="8" type="ORF">E3P99_03687</name>
</gene>
<evidence type="ECO:0000313" key="8">
    <source>
        <dbReference type="EMBL" id="TIA86364.1"/>
    </source>
</evidence>
<dbReference type="InterPro" id="IPR005828">
    <property type="entry name" value="MFS_sugar_transport-like"/>
</dbReference>
<dbReference type="GO" id="GO:0016020">
    <property type="term" value="C:membrane"/>
    <property type="evidence" value="ECO:0007669"/>
    <property type="project" value="UniProtKB-SubCell"/>
</dbReference>
<dbReference type="AlphaFoldDB" id="A0A4T0FGK5"/>
<dbReference type="EMBL" id="SPNW01000082">
    <property type="protein sequence ID" value="TIA86364.1"/>
    <property type="molecule type" value="Genomic_DNA"/>
</dbReference>
<dbReference type="GO" id="GO:0022857">
    <property type="term" value="F:transmembrane transporter activity"/>
    <property type="evidence" value="ECO:0007669"/>
    <property type="project" value="InterPro"/>
</dbReference>
<evidence type="ECO:0000256" key="2">
    <source>
        <dbReference type="ARBA" id="ARBA00022448"/>
    </source>
</evidence>
<dbReference type="InterPro" id="IPR036259">
    <property type="entry name" value="MFS_trans_sf"/>
</dbReference>
<dbReference type="PROSITE" id="PS50850">
    <property type="entry name" value="MFS"/>
    <property type="match status" value="1"/>
</dbReference>
<evidence type="ECO:0000259" key="7">
    <source>
        <dbReference type="PROSITE" id="PS50850"/>
    </source>
</evidence>
<dbReference type="Pfam" id="PF00083">
    <property type="entry name" value="Sugar_tr"/>
    <property type="match status" value="1"/>
</dbReference>
<keyword evidence="4 6" id="KW-1133">Transmembrane helix</keyword>
<organism evidence="8 9">
    <name type="scientific">Wallemia hederae</name>
    <dbReference type="NCBI Taxonomy" id="1540922"/>
    <lineage>
        <taxon>Eukaryota</taxon>
        <taxon>Fungi</taxon>
        <taxon>Dikarya</taxon>
        <taxon>Basidiomycota</taxon>
        <taxon>Wallemiomycotina</taxon>
        <taxon>Wallemiomycetes</taxon>
        <taxon>Wallemiales</taxon>
        <taxon>Wallemiaceae</taxon>
        <taxon>Wallemia</taxon>
    </lineage>
</organism>
<comment type="subcellular location">
    <subcellularLocation>
        <location evidence="1">Membrane</location>
        <topology evidence="1">Multi-pass membrane protein</topology>
    </subcellularLocation>
</comment>
<feature type="transmembrane region" description="Helical" evidence="6">
    <location>
        <begin position="128"/>
        <end position="149"/>
    </location>
</feature>
<keyword evidence="3 6" id="KW-0812">Transmembrane</keyword>
<feature type="transmembrane region" description="Helical" evidence="6">
    <location>
        <begin position="439"/>
        <end position="457"/>
    </location>
</feature>
<feature type="transmembrane region" description="Helical" evidence="6">
    <location>
        <begin position="181"/>
        <end position="203"/>
    </location>
</feature>
<evidence type="ECO:0000256" key="4">
    <source>
        <dbReference type="ARBA" id="ARBA00022989"/>
    </source>
</evidence>
<dbReference type="Gene3D" id="1.20.1250.20">
    <property type="entry name" value="MFS general substrate transporter like domains"/>
    <property type="match status" value="1"/>
</dbReference>
<dbReference type="SUPFAM" id="SSF103473">
    <property type="entry name" value="MFS general substrate transporter"/>
    <property type="match status" value="1"/>
</dbReference>
<dbReference type="Proteomes" id="UP000310189">
    <property type="component" value="Unassembled WGS sequence"/>
</dbReference>
<feature type="transmembrane region" description="Helical" evidence="6">
    <location>
        <begin position="365"/>
        <end position="386"/>
    </location>
</feature>
<feature type="transmembrane region" description="Helical" evidence="6">
    <location>
        <begin position="260"/>
        <end position="279"/>
    </location>
</feature>